<proteinExistence type="predicted"/>
<reference evidence="1" key="1">
    <citation type="submission" date="2014-11" db="EMBL/GenBank/DDBJ databases">
        <authorList>
            <person name="Amaro Gonzalez C."/>
        </authorList>
    </citation>
    <scope>NUCLEOTIDE SEQUENCE</scope>
</reference>
<name>A0A0E9V703_ANGAN</name>
<reference evidence="1" key="2">
    <citation type="journal article" date="2015" name="Fish Shellfish Immunol.">
        <title>Early steps in the European eel (Anguilla anguilla)-Vibrio vulnificus interaction in the gills: Role of the RtxA13 toxin.</title>
        <authorList>
            <person name="Callol A."/>
            <person name="Pajuelo D."/>
            <person name="Ebbesson L."/>
            <person name="Teles M."/>
            <person name="MacKenzie S."/>
            <person name="Amaro C."/>
        </authorList>
    </citation>
    <scope>NUCLEOTIDE SEQUENCE</scope>
</reference>
<sequence length="12" mass="1370">MRFSPCISVSQD</sequence>
<accession>A0A0E9V703</accession>
<organism evidence="1">
    <name type="scientific">Anguilla anguilla</name>
    <name type="common">European freshwater eel</name>
    <name type="synonym">Muraena anguilla</name>
    <dbReference type="NCBI Taxonomy" id="7936"/>
    <lineage>
        <taxon>Eukaryota</taxon>
        <taxon>Metazoa</taxon>
        <taxon>Chordata</taxon>
        <taxon>Craniata</taxon>
        <taxon>Vertebrata</taxon>
        <taxon>Euteleostomi</taxon>
        <taxon>Actinopterygii</taxon>
        <taxon>Neopterygii</taxon>
        <taxon>Teleostei</taxon>
        <taxon>Anguilliformes</taxon>
        <taxon>Anguillidae</taxon>
        <taxon>Anguilla</taxon>
    </lineage>
</organism>
<protein>
    <submittedName>
        <fullName evidence="1">Uncharacterized protein</fullName>
    </submittedName>
</protein>
<evidence type="ECO:0000313" key="1">
    <source>
        <dbReference type="EMBL" id="JAH73766.1"/>
    </source>
</evidence>
<dbReference type="EMBL" id="GBXM01034811">
    <property type="protein sequence ID" value="JAH73766.1"/>
    <property type="molecule type" value="Transcribed_RNA"/>
</dbReference>